<sequence>MLVITHKSSDWVVYMCVFMPQYIILLSLICFTNSQNNQVKKKMVHGNCDICKVVNLYYTLNIIYIGIILFIVKPLSFAYCNVPACDKNTEYLIVPPFFAVTCVYLGRSIPMMRHNKSPASDQKIFLV</sequence>
<proteinExistence type="predicted"/>
<gene>
    <name evidence="2" type="ORF">SNE40_007785</name>
</gene>
<feature type="transmembrane region" description="Helical" evidence="1">
    <location>
        <begin position="53"/>
        <end position="72"/>
    </location>
</feature>
<dbReference type="Proteomes" id="UP001347796">
    <property type="component" value="Unassembled WGS sequence"/>
</dbReference>
<comment type="caution">
    <text evidence="2">The sequence shown here is derived from an EMBL/GenBank/DDBJ whole genome shotgun (WGS) entry which is preliminary data.</text>
</comment>
<dbReference type="EMBL" id="JAZGQO010000006">
    <property type="protein sequence ID" value="KAK6185583.1"/>
    <property type="molecule type" value="Genomic_DNA"/>
</dbReference>
<evidence type="ECO:0000313" key="3">
    <source>
        <dbReference type="Proteomes" id="UP001347796"/>
    </source>
</evidence>
<keyword evidence="1" id="KW-0812">Transmembrane</keyword>
<protein>
    <submittedName>
        <fullName evidence="2">Uncharacterized protein</fullName>
    </submittedName>
</protein>
<keyword evidence="1" id="KW-0472">Membrane</keyword>
<evidence type="ECO:0000256" key="1">
    <source>
        <dbReference type="SAM" id="Phobius"/>
    </source>
</evidence>
<name>A0AAN8K4A6_PATCE</name>
<organism evidence="2 3">
    <name type="scientific">Patella caerulea</name>
    <name type="common">Rayed Mediterranean limpet</name>
    <dbReference type="NCBI Taxonomy" id="87958"/>
    <lineage>
        <taxon>Eukaryota</taxon>
        <taxon>Metazoa</taxon>
        <taxon>Spiralia</taxon>
        <taxon>Lophotrochozoa</taxon>
        <taxon>Mollusca</taxon>
        <taxon>Gastropoda</taxon>
        <taxon>Patellogastropoda</taxon>
        <taxon>Patelloidea</taxon>
        <taxon>Patellidae</taxon>
        <taxon>Patella</taxon>
    </lineage>
</organism>
<accession>A0AAN8K4A6</accession>
<feature type="transmembrane region" description="Helical" evidence="1">
    <location>
        <begin position="92"/>
        <end position="109"/>
    </location>
</feature>
<keyword evidence="3" id="KW-1185">Reference proteome</keyword>
<reference evidence="2 3" key="1">
    <citation type="submission" date="2024-01" db="EMBL/GenBank/DDBJ databases">
        <title>The genome of the rayed Mediterranean limpet Patella caerulea (Linnaeus, 1758).</title>
        <authorList>
            <person name="Anh-Thu Weber A."/>
            <person name="Halstead-Nussloch G."/>
        </authorList>
    </citation>
    <scope>NUCLEOTIDE SEQUENCE [LARGE SCALE GENOMIC DNA]</scope>
    <source>
        <strain evidence="2">AATW-2023a</strain>
        <tissue evidence="2">Whole specimen</tissue>
    </source>
</reference>
<dbReference type="AlphaFoldDB" id="A0AAN8K4A6"/>
<evidence type="ECO:0000313" key="2">
    <source>
        <dbReference type="EMBL" id="KAK6185583.1"/>
    </source>
</evidence>
<keyword evidence="1" id="KW-1133">Transmembrane helix</keyword>
<feature type="transmembrane region" description="Helical" evidence="1">
    <location>
        <begin position="12"/>
        <end position="32"/>
    </location>
</feature>